<gene>
    <name evidence="1" type="ORF">I9Y29_000004</name>
</gene>
<protein>
    <submittedName>
        <fullName evidence="1">Uncharacterized protein</fullName>
    </submittedName>
</protein>
<dbReference type="AlphaFoldDB" id="A0A8H9Q741"/>
<sequence length="156" mass="16594">MTTNNHPAHCPVSLDRLHQISEILSKAAAQSDGGNLGYAMADAVKVIAGAIALFGAEPVLYAMQGVKLDTDAVSTCKNVVDGWVDEWNQERKTGVAEYKTVPLYTAPPAPVVPDEKPMPEASKMHAIDAVAAIAEVRGWNACRAAMLKAAPKQENI</sequence>
<name>A0A8H9Q741_CITFR</name>
<accession>A0A8H9Q741</accession>
<reference evidence="1" key="2">
    <citation type="submission" date="2020-09" db="EMBL/GenBank/DDBJ databases">
        <authorList>
            <consortium name="NCBI Pathogen Detection Project"/>
        </authorList>
    </citation>
    <scope>NUCLEOTIDE SEQUENCE</scope>
    <source>
        <strain evidence="1">O50</strain>
    </source>
</reference>
<evidence type="ECO:0000313" key="1">
    <source>
        <dbReference type="EMBL" id="HAT3895630.1"/>
    </source>
</evidence>
<organism evidence="1">
    <name type="scientific">Citrobacter freundii</name>
    <dbReference type="NCBI Taxonomy" id="546"/>
    <lineage>
        <taxon>Bacteria</taxon>
        <taxon>Pseudomonadati</taxon>
        <taxon>Pseudomonadota</taxon>
        <taxon>Gammaproteobacteria</taxon>
        <taxon>Enterobacterales</taxon>
        <taxon>Enterobacteriaceae</taxon>
        <taxon>Citrobacter</taxon>
        <taxon>Citrobacter freundii complex</taxon>
    </lineage>
</organism>
<dbReference type="EMBL" id="DACSXJ010000001">
    <property type="protein sequence ID" value="HAT3895630.1"/>
    <property type="molecule type" value="Genomic_DNA"/>
</dbReference>
<proteinExistence type="predicted"/>
<comment type="caution">
    <text evidence="1">The sequence shown here is derived from an EMBL/GenBank/DDBJ whole genome shotgun (WGS) entry which is preliminary data.</text>
</comment>
<reference evidence="1" key="1">
    <citation type="journal article" date="2018" name="Genome Biol.">
        <title>SKESA: strategic k-mer extension for scrupulous assemblies.</title>
        <authorList>
            <person name="Souvorov A."/>
            <person name="Agarwala R."/>
            <person name="Lipman D.J."/>
        </authorList>
    </citation>
    <scope>NUCLEOTIDE SEQUENCE</scope>
    <source>
        <strain evidence="1">O50</strain>
    </source>
</reference>
<dbReference type="Proteomes" id="UP000855471">
    <property type="component" value="Unassembled WGS sequence"/>
</dbReference>